<reference evidence="1" key="1">
    <citation type="submission" date="2023-10" db="EMBL/GenBank/DDBJ databases">
        <title>Whole genome sequencing of actinobacterial strain Amycolatopsis sp. (BCA-696) identifies the underlying plant growth-promoting genes.</title>
        <authorList>
            <person name="Gandham P."/>
            <person name="Vadla N."/>
            <person name="Saji A."/>
            <person name="Srinivas V."/>
            <person name="Ruperao P."/>
            <person name="Selvanayagam S."/>
            <person name="Saxena R.K."/>
            <person name="Rathore A."/>
            <person name="Gopalakrishnan S."/>
            <person name="Thakur V."/>
        </authorList>
    </citation>
    <scope>NUCLEOTIDE SEQUENCE</scope>
    <source>
        <strain evidence="1">BCA-696</strain>
    </source>
</reference>
<protein>
    <submittedName>
        <fullName evidence="1">Uncharacterized protein</fullName>
    </submittedName>
</protein>
<organism evidence="1 2">
    <name type="scientific">Amycolatopsis coloradensis</name>
    <dbReference type="NCBI Taxonomy" id="76021"/>
    <lineage>
        <taxon>Bacteria</taxon>
        <taxon>Bacillati</taxon>
        <taxon>Actinomycetota</taxon>
        <taxon>Actinomycetes</taxon>
        <taxon>Pseudonocardiales</taxon>
        <taxon>Pseudonocardiaceae</taxon>
        <taxon>Amycolatopsis</taxon>
    </lineage>
</organism>
<dbReference type="EMBL" id="CP150484">
    <property type="protein sequence ID" value="WYW18684.1"/>
    <property type="molecule type" value="Genomic_DNA"/>
</dbReference>
<sequence length="117" mass="12485">MTHASTTRPALAPRVEGSLPGPRSAEFLEHQRQWESSARAYPRHLGIELADPSDGRPAGGYARAVQAHALRHGLIVELGGRDDSVIRLMPPLTVTAEEIELACGILLDAIGRCCPAG</sequence>
<evidence type="ECO:0000313" key="2">
    <source>
        <dbReference type="Proteomes" id="UP001456344"/>
    </source>
</evidence>
<keyword evidence="2" id="KW-1185">Reference proteome</keyword>
<dbReference type="Proteomes" id="UP001456344">
    <property type="component" value="Chromosome"/>
</dbReference>
<gene>
    <name evidence="1" type="ORF">LCL61_24370</name>
</gene>
<evidence type="ECO:0000313" key="1">
    <source>
        <dbReference type="EMBL" id="WYW18684.1"/>
    </source>
</evidence>
<name>A0ACD5BHI6_9PSEU</name>
<accession>A0ACD5BHI6</accession>
<proteinExistence type="predicted"/>